<feature type="compositionally biased region" description="Basic and acidic residues" evidence="2">
    <location>
        <begin position="791"/>
        <end position="813"/>
    </location>
</feature>
<evidence type="ECO:0000256" key="1">
    <source>
        <dbReference type="SAM" id="Coils"/>
    </source>
</evidence>
<name>A0AAW0CQ20_9AGAR</name>
<keyword evidence="4" id="KW-1185">Reference proteome</keyword>
<feature type="compositionally biased region" description="Low complexity" evidence="2">
    <location>
        <begin position="940"/>
        <end position="951"/>
    </location>
</feature>
<feature type="compositionally biased region" description="Low complexity" evidence="2">
    <location>
        <begin position="743"/>
        <end position="765"/>
    </location>
</feature>
<feature type="compositionally biased region" description="Low complexity" evidence="2">
    <location>
        <begin position="694"/>
        <end position="709"/>
    </location>
</feature>
<feature type="compositionally biased region" description="Basic residues" evidence="2">
    <location>
        <begin position="364"/>
        <end position="378"/>
    </location>
</feature>
<organism evidence="3 4">
    <name type="scientific">Favolaschia claudopus</name>
    <dbReference type="NCBI Taxonomy" id="2862362"/>
    <lineage>
        <taxon>Eukaryota</taxon>
        <taxon>Fungi</taxon>
        <taxon>Dikarya</taxon>
        <taxon>Basidiomycota</taxon>
        <taxon>Agaricomycotina</taxon>
        <taxon>Agaricomycetes</taxon>
        <taxon>Agaricomycetidae</taxon>
        <taxon>Agaricales</taxon>
        <taxon>Marasmiineae</taxon>
        <taxon>Mycenaceae</taxon>
        <taxon>Favolaschia</taxon>
    </lineage>
</organism>
<evidence type="ECO:0000256" key="2">
    <source>
        <dbReference type="SAM" id="MobiDB-lite"/>
    </source>
</evidence>
<feature type="region of interest" description="Disordered" evidence="2">
    <location>
        <begin position="917"/>
        <end position="967"/>
    </location>
</feature>
<feature type="coiled-coil region" evidence="1">
    <location>
        <begin position="193"/>
        <end position="220"/>
    </location>
</feature>
<comment type="caution">
    <text evidence="3">The sequence shown here is derived from an EMBL/GenBank/DDBJ whole genome shotgun (WGS) entry which is preliminary data.</text>
</comment>
<evidence type="ECO:0000313" key="4">
    <source>
        <dbReference type="Proteomes" id="UP001362999"/>
    </source>
</evidence>
<feature type="region of interest" description="Disordered" evidence="2">
    <location>
        <begin position="357"/>
        <end position="528"/>
    </location>
</feature>
<feature type="region of interest" description="Disordered" evidence="2">
    <location>
        <begin position="694"/>
        <end position="890"/>
    </location>
</feature>
<feature type="region of interest" description="Disordered" evidence="2">
    <location>
        <begin position="655"/>
        <end position="677"/>
    </location>
</feature>
<dbReference type="EMBL" id="JAWWNJ010000015">
    <property type="protein sequence ID" value="KAK7040425.1"/>
    <property type="molecule type" value="Genomic_DNA"/>
</dbReference>
<keyword evidence="1" id="KW-0175">Coiled coil</keyword>
<feature type="compositionally biased region" description="Low complexity" evidence="2">
    <location>
        <begin position="772"/>
        <end position="786"/>
    </location>
</feature>
<feature type="compositionally biased region" description="Polar residues" evidence="2">
    <location>
        <begin position="545"/>
        <end position="555"/>
    </location>
</feature>
<feature type="compositionally biased region" description="Basic and acidic residues" evidence="2">
    <location>
        <begin position="857"/>
        <end position="874"/>
    </location>
</feature>
<evidence type="ECO:0000313" key="3">
    <source>
        <dbReference type="EMBL" id="KAK7040425.1"/>
    </source>
</evidence>
<protein>
    <submittedName>
        <fullName evidence="3">Uncharacterized protein</fullName>
    </submittedName>
</protein>
<feature type="region of interest" description="Disordered" evidence="2">
    <location>
        <begin position="545"/>
        <end position="585"/>
    </location>
</feature>
<gene>
    <name evidence="3" type="ORF">R3P38DRAFT_3180137</name>
</gene>
<accession>A0AAW0CQ20</accession>
<feature type="compositionally biased region" description="Low complexity" evidence="2">
    <location>
        <begin position="565"/>
        <end position="585"/>
    </location>
</feature>
<proteinExistence type="predicted"/>
<feature type="region of interest" description="Disordered" evidence="2">
    <location>
        <begin position="322"/>
        <end position="342"/>
    </location>
</feature>
<feature type="compositionally biased region" description="Low complexity" evidence="2">
    <location>
        <begin position="417"/>
        <end position="426"/>
    </location>
</feature>
<feature type="compositionally biased region" description="Polar residues" evidence="2">
    <location>
        <begin position="430"/>
        <end position="441"/>
    </location>
</feature>
<sequence length="967" mass="102676">MAPAGWTKPPILEWLNGRLPEYVKRRADNKIHLCWAPMYEDYFKRFPAQAELGLPLPTDVNARQLTAEEEDTLSTALEKRKKQLENWFRNTRKKTDSADAISAKTLSIILRLLQLQGKGKRAHRPVEVFQLRNRDIVKEALTAAGYDELLAENIEDDEDDWTDETEDTPAARSKKKKSVLMQLRTRVIARLFAAATEEERSAVEAAVEEEKKQLVEAKESGAKAITSIWSMLEGIDSIETAMVYIHKALYEATRWVGFTVVGGPHPRLQGQLSLKVICHGRTPMGNDFEDVCVDFDDKVLKPFQDFLRLVFSPSDCAGFQLPTTASPTSDSSTAPPAELSASEPAVHRILPPTEPAFASAASAKKAKPKKTKKTKKTAPKSSPTVTEKDDDTPPPREAAVDPAHSVPASRDTHDAATPEGTETAAEGTEKSSNGDSLQDETNFGPWANWSDLRHEDGNGFTGLDFASDNFGAEPVLGGSADDLVDMGLESSVRRPDDHGFRPPRLWLPQGDSPEPHSPDETPMTPLASLGVDAFDFTLSPSADFSPTLASPTTAPSVLPASENIPAPTTSSFSPPTGSAFASSSAAGMATSSSSTFVEASAASAACAPGHAEVVASSPANGFLENYVSGSAANGFLKNHLAASGASAFRPSALFSAFTPPTRKPPAPRPIFGTAARAPNRPTLAASIALAAIAPSAPSPSVSDTSSALPLTPSSRTNDTTATSSSPTSPSSTQPAVPTPPTTVPDAPADSDAVVPPSRLPITRPATRPPVAPASHPAASKAPKPSATRGAAQKEEDARRAAEAAKKVEAVETRKRGRPRKVVLDETTNQSAVSDVPNPFGEGRMTVTVCHPTGGPTNRDRARAAAAEEKAEEKRKKAAAAAAQRAEEKRRGFTERIVNGATVVTMIGKKVDELPTSSRGRALKRATYRDGTKIPDNPVVKNTRAAAATASNNKRKAADAGGKGASKR</sequence>
<dbReference type="AlphaFoldDB" id="A0AAW0CQ20"/>
<dbReference type="Proteomes" id="UP001362999">
    <property type="component" value="Unassembled WGS sequence"/>
</dbReference>
<feature type="compositionally biased region" description="Low complexity" evidence="2">
    <location>
        <begin position="718"/>
        <end position="735"/>
    </location>
</feature>
<feature type="compositionally biased region" description="Basic and acidic residues" evidence="2">
    <location>
        <begin position="491"/>
        <end position="500"/>
    </location>
</feature>
<reference evidence="3 4" key="1">
    <citation type="journal article" date="2024" name="J Genomics">
        <title>Draft genome sequencing and assembly of Favolaschia claudopus CIRM-BRFM 2984 isolated from oak limbs.</title>
        <authorList>
            <person name="Navarro D."/>
            <person name="Drula E."/>
            <person name="Chaduli D."/>
            <person name="Cazenave R."/>
            <person name="Ahrendt S."/>
            <person name="Wang J."/>
            <person name="Lipzen A."/>
            <person name="Daum C."/>
            <person name="Barry K."/>
            <person name="Grigoriev I.V."/>
            <person name="Favel A."/>
            <person name="Rosso M.N."/>
            <person name="Martin F."/>
        </authorList>
    </citation>
    <scope>NUCLEOTIDE SEQUENCE [LARGE SCALE GENOMIC DNA]</scope>
    <source>
        <strain evidence="3 4">CIRM-BRFM 2984</strain>
    </source>
</reference>